<dbReference type="GO" id="GO:0010181">
    <property type="term" value="F:FMN binding"/>
    <property type="evidence" value="ECO:0007669"/>
    <property type="project" value="InterPro"/>
</dbReference>
<dbReference type="SUPFAM" id="SSF52218">
    <property type="entry name" value="Flavoproteins"/>
    <property type="match status" value="1"/>
</dbReference>
<comment type="caution">
    <text evidence="4">The sequence shown here is derived from an EMBL/GenBank/DDBJ whole genome shotgun (WGS) entry which is preliminary data.</text>
</comment>
<reference evidence="4 5" key="1">
    <citation type="journal article" date="2018" name="MBio">
        <title>Comparative Genomics Reveals the Core Gene Toolbox for the Fungus-Insect Symbiosis.</title>
        <authorList>
            <person name="Wang Y."/>
            <person name="Stata M."/>
            <person name="Wang W."/>
            <person name="Stajich J.E."/>
            <person name="White M.M."/>
            <person name="Moncalvo J.M."/>
        </authorList>
    </citation>
    <scope>NUCLEOTIDE SEQUENCE [LARGE SCALE GENOMIC DNA]</scope>
    <source>
        <strain evidence="4 5">SC-DP-2</strain>
    </source>
</reference>
<dbReference type="FunFam" id="3.40.50.360:FF:000001">
    <property type="entry name" value="NAD(P)H dehydrogenase (Quinone) FQR1-like"/>
    <property type="match status" value="1"/>
</dbReference>
<protein>
    <recommendedName>
        <fullName evidence="3">Flavodoxin-like domain-containing protein</fullName>
    </recommendedName>
</protein>
<dbReference type="AlphaFoldDB" id="A0A2T9Z737"/>
<gene>
    <name evidence="4" type="ORF">BB560_005205</name>
</gene>
<organism evidence="4 5">
    <name type="scientific">Smittium megazygosporum</name>
    <dbReference type="NCBI Taxonomy" id="133381"/>
    <lineage>
        <taxon>Eukaryota</taxon>
        <taxon>Fungi</taxon>
        <taxon>Fungi incertae sedis</taxon>
        <taxon>Zoopagomycota</taxon>
        <taxon>Kickxellomycotina</taxon>
        <taxon>Harpellomycetes</taxon>
        <taxon>Harpellales</taxon>
        <taxon>Legeriomycetaceae</taxon>
        <taxon>Smittium</taxon>
    </lineage>
</organism>
<dbReference type="STRING" id="133381.A0A2T9Z737"/>
<dbReference type="InterPro" id="IPR008254">
    <property type="entry name" value="Flavodoxin/NO_synth"/>
</dbReference>
<proteinExistence type="inferred from homology"/>
<dbReference type="GO" id="GO:0016020">
    <property type="term" value="C:membrane"/>
    <property type="evidence" value="ECO:0007669"/>
    <property type="project" value="TreeGrafter"/>
</dbReference>
<dbReference type="EMBL" id="MBFS01002016">
    <property type="protein sequence ID" value="PVV00414.1"/>
    <property type="molecule type" value="Genomic_DNA"/>
</dbReference>
<dbReference type="PROSITE" id="PS50902">
    <property type="entry name" value="FLAVODOXIN_LIKE"/>
    <property type="match status" value="1"/>
</dbReference>
<sequence>MSAKPVIYVIYYSMYGHIATLGDSIVKGLEKSGSVDVKVFQVPETLDSTVLQVMTAPPKREGVPVITPAELPKADAYLFGIPTRFGTAPAQIKAFWDATGQLWQKGELAGKMAGIFFSTASQSGGQESTAWTFLPNLVHHQIIFVPLGYSKAFGLLTDSSQVTGGSAYGAGTVAGGDGSRQSSKAELEIAEIHGEYFASVVAKYHGCIRHLTMSTTDPSAAKPDSFAIGSISKRDRSGSGDEATPVYPVKHPTVSYAGAAKGRPAAQSSNLFNYYSTSNSKNYQKNQQNPTKQQKNVKTQKPLKN</sequence>
<dbReference type="NCBIfam" id="NF002999">
    <property type="entry name" value="PRK03767.1"/>
    <property type="match status" value="1"/>
</dbReference>
<evidence type="ECO:0000256" key="2">
    <source>
        <dbReference type="SAM" id="MobiDB-lite"/>
    </source>
</evidence>
<accession>A0A2T9Z737</accession>
<keyword evidence="5" id="KW-1185">Reference proteome</keyword>
<dbReference type="PANTHER" id="PTHR30546">
    <property type="entry name" value="FLAVODOXIN-RELATED PROTEIN WRBA-RELATED"/>
    <property type="match status" value="1"/>
</dbReference>
<evidence type="ECO:0000259" key="3">
    <source>
        <dbReference type="PROSITE" id="PS50902"/>
    </source>
</evidence>
<dbReference type="Pfam" id="PF03358">
    <property type="entry name" value="FMN_red"/>
    <property type="match status" value="1"/>
</dbReference>
<dbReference type="PANTHER" id="PTHR30546:SF23">
    <property type="entry name" value="FLAVOPROTEIN-LIKE PROTEIN YCP4-RELATED"/>
    <property type="match status" value="1"/>
</dbReference>
<name>A0A2T9Z737_9FUNG</name>
<evidence type="ECO:0000313" key="5">
    <source>
        <dbReference type="Proteomes" id="UP000245609"/>
    </source>
</evidence>
<dbReference type="InterPro" id="IPR005025">
    <property type="entry name" value="FMN_Rdtase-like_dom"/>
</dbReference>
<evidence type="ECO:0000313" key="4">
    <source>
        <dbReference type="EMBL" id="PVV00414.1"/>
    </source>
</evidence>
<dbReference type="GO" id="GO:0003955">
    <property type="term" value="F:NAD(P)H dehydrogenase (quinone) activity"/>
    <property type="evidence" value="ECO:0007669"/>
    <property type="project" value="InterPro"/>
</dbReference>
<dbReference type="NCBIfam" id="TIGR01755">
    <property type="entry name" value="flav_wrbA"/>
    <property type="match status" value="1"/>
</dbReference>
<dbReference type="Proteomes" id="UP000245609">
    <property type="component" value="Unassembled WGS sequence"/>
</dbReference>
<dbReference type="InterPro" id="IPR010089">
    <property type="entry name" value="Flavoprotein_WrbA-like"/>
</dbReference>
<comment type="similarity">
    <text evidence="1">Belongs to the WrbA family.</text>
</comment>
<dbReference type="OrthoDB" id="504689at2759"/>
<feature type="compositionally biased region" description="Low complexity" evidence="2">
    <location>
        <begin position="273"/>
        <end position="305"/>
    </location>
</feature>
<feature type="domain" description="Flavodoxin-like" evidence="3">
    <location>
        <begin position="7"/>
        <end position="197"/>
    </location>
</feature>
<evidence type="ECO:0000256" key="1">
    <source>
        <dbReference type="ARBA" id="ARBA00006961"/>
    </source>
</evidence>
<feature type="non-terminal residue" evidence="4">
    <location>
        <position position="305"/>
    </location>
</feature>
<dbReference type="Gene3D" id="3.40.50.360">
    <property type="match status" value="1"/>
</dbReference>
<feature type="region of interest" description="Disordered" evidence="2">
    <location>
        <begin position="214"/>
        <end position="305"/>
    </location>
</feature>
<dbReference type="InterPro" id="IPR029039">
    <property type="entry name" value="Flavoprotein-like_sf"/>
</dbReference>